<proteinExistence type="predicted"/>
<evidence type="ECO:0000259" key="1">
    <source>
        <dbReference type="Pfam" id="PF09820"/>
    </source>
</evidence>
<dbReference type="PANTHER" id="PTHR34825:SF1">
    <property type="entry name" value="AAA-ATPASE-LIKE DOMAIN-CONTAINING PROTEIN"/>
    <property type="match status" value="1"/>
</dbReference>
<evidence type="ECO:0000313" key="3">
    <source>
        <dbReference type="Proteomes" id="UP000187209"/>
    </source>
</evidence>
<dbReference type="OrthoDB" id="6627450at2759"/>
<accession>A0A1R2APL3</accession>
<dbReference type="Pfam" id="PF09820">
    <property type="entry name" value="AAA-ATPase_like"/>
    <property type="match status" value="1"/>
</dbReference>
<dbReference type="PANTHER" id="PTHR34825">
    <property type="entry name" value="CONSERVED PROTEIN, WITH A WEAK D-GALACTARATE DEHYDRATASE/ALTRONATE HYDROLASE DOMAIN"/>
    <property type="match status" value="1"/>
</dbReference>
<reference evidence="2 3" key="1">
    <citation type="submission" date="2016-11" db="EMBL/GenBank/DDBJ databases">
        <title>The macronuclear genome of Stentor coeruleus: a giant cell with tiny introns.</title>
        <authorList>
            <person name="Slabodnick M."/>
            <person name="Ruby J.G."/>
            <person name="Reiff S.B."/>
            <person name="Swart E.C."/>
            <person name="Gosai S."/>
            <person name="Prabakaran S."/>
            <person name="Witkowska E."/>
            <person name="Larue G.E."/>
            <person name="Fisher S."/>
            <person name="Freeman R.M."/>
            <person name="Gunawardena J."/>
            <person name="Chu W."/>
            <person name="Stover N.A."/>
            <person name="Gregory B.D."/>
            <person name="Nowacki M."/>
            <person name="Derisi J."/>
            <person name="Roy S.W."/>
            <person name="Marshall W.F."/>
            <person name="Sood P."/>
        </authorList>
    </citation>
    <scope>NUCLEOTIDE SEQUENCE [LARGE SCALE GENOMIC DNA]</scope>
    <source>
        <strain evidence="2">WM001</strain>
    </source>
</reference>
<sequence length="104" mass="12063">MFGRLIVKISSFNRTPILRWFTQINNTDEIQTVFPCSVKNFEDLVSPENIFIDKSLLIEKLLKYSSSALSITRPRGWGRSLSIEMLDTFFLMNTNLCIIMRLAI</sequence>
<dbReference type="InterPro" id="IPR018631">
    <property type="entry name" value="AAA-ATPase-like_dom"/>
</dbReference>
<dbReference type="Proteomes" id="UP000187209">
    <property type="component" value="Unassembled WGS sequence"/>
</dbReference>
<evidence type="ECO:0000313" key="2">
    <source>
        <dbReference type="EMBL" id="OMJ66478.1"/>
    </source>
</evidence>
<organism evidence="2 3">
    <name type="scientific">Stentor coeruleus</name>
    <dbReference type="NCBI Taxonomy" id="5963"/>
    <lineage>
        <taxon>Eukaryota</taxon>
        <taxon>Sar</taxon>
        <taxon>Alveolata</taxon>
        <taxon>Ciliophora</taxon>
        <taxon>Postciliodesmatophora</taxon>
        <taxon>Heterotrichea</taxon>
        <taxon>Heterotrichida</taxon>
        <taxon>Stentoridae</taxon>
        <taxon>Stentor</taxon>
    </lineage>
</organism>
<dbReference type="AlphaFoldDB" id="A0A1R2APL3"/>
<comment type="caution">
    <text evidence="2">The sequence shown here is derived from an EMBL/GenBank/DDBJ whole genome shotgun (WGS) entry which is preliminary data.</text>
</comment>
<keyword evidence="3" id="KW-1185">Reference proteome</keyword>
<protein>
    <recommendedName>
        <fullName evidence="1">AAA-ATPase-like domain-containing protein</fullName>
    </recommendedName>
</protein>
<feature type="domain" description="AAA-ATPase-like" evidence="1">
    <location>
        <begin position="35"/>
        <end position="92"/>
    </location>
</feature>
<name>A0A1R2APL3_9CILI</name>
<gene>
    <name evidence="2" type="ORF">SteCoe_36664</name>
</gene>
<dbReference type="EMBL" id="MPUH01001709">
    <property type="protein sequence ID" value="OMJ66478.1"/>
    <property type="molecule type" value="Genomic_DNA"/>
</dbReference>